<dbReference type="Proteomes" id="UP000030401">
    <property type="component" value="Unassembled WGS sequence"/>
</dbReference>
<proteinExistence type="predicted"/>
<evidence type="ECO:0000313" key="2">
    <source>
        <dbReference type="Proteomes" id="UP000030401"/>
    </source>
</evidence>
<evidence type="ECO:0000313" key="1">
    <source>
        <dbReference type="EMBL" id="KGX89196.1"/>
    </source>
</evidence>
<dbReference type="RefSeq" id="WP_156965144.1">
    <property type="nucleotide sequence ID" value="NZ_AVPG01000001.1"/>
</dbReference>
<dbReference type="EMBL" id="AVPG01000001">
    <property type="protein sequence ID" value="KGX89196.1"/>
    <property type="molecule type" value="Genomic_DNA"/>
</dbReference>
<name>A0A0A5G7S8_9BACI</name>
<accession>A0A0A5G7S8</accession>
<organism evidence="1 2">
    <name type="scientific">Pontibacillus litoralis JSM 072002</name>
    <dbReference type="NCBI Taxonomy" id="1385512"/>
    <lineage>
        <taxon>Bacteria</taxon>
        <taxon>Bacillati</taxon>
        <taxon>Bacillota</taxon>
        <taxon>Bacilli</taxon>
        <taxon>Bacillales</taxon>
        <taxon>Bacillaceae</taxon>
        <taxon>Pontibacillus</taxon>
    </lineage>
</organism>
<reference evidence="1 2" key="1">
    <citation type="submission" date="2013-08" db="EMBL/GenBank/DDBJ databases">
        <authorList>
            <person name="Huang J."/>
            <person name="Wang G."/>
        </authorList>
    </citation>
    <scope>NUCLEOTIDE SEQUENCE [LARGE SCALE GENOMIC DNA]</scope>
    <source>
        <strain evidence="1 2">JSM 072002</strain>
    </source>
</reference>
<protein>
    <submittedName>
        <fullName evidence="1">Uncharacterized protein</fullName>
    </submittedName>
</protein>
<dbReference type="AlphaFoldDB" id="A0A0A5G7S8"/>
<keyword evidence="2" id="KW-1185">Reference proteome</keyword>
<gene>
    <name evidence="1" type="ORF">N784_01200</name>
</gene>
<comment type="caution">
    <text evidence="1">The sequence shown here is derived from an EMBL/GenBank/DDBJ whole genome shotgun (WGS) entry which is preliminary data.</text>
</comment>
<sequence length="57" mass="6510">MKESDQQQQSYNYGRDIFGVQRSIGGGERVLNRMASTSTLGTDRQEIKKILESMKRS</sequence>